<accession>A0A7J6P9J0</accession>
<reference evidence="3 4" key="1">
    <citation type="submission" date="2020-04" db="EMBL/GenBank/DDBJ databases">
        <title>Perkinsus olseni comparative genomics.</title>
        <authorList>
            <person name="Bogema D.R."/>
        </authorList>
    </citation>
    <scope>NUCLEOTIDE SEQUENCE [LARGE SCALE GENOMIC DNA]</scope>
    <source>
        <strain evidence="3">ATCC PRA-205</strain>
    </source>
</reference>
<dbReference type="AlphaFoldDB" id="A0A7J6P9J0"/>
<organism evidence="3 4">
    <name type="scientific">Perkinsus olseni</name>
    <name type="common">Perkinsus atlanticus</name>
    <dbReference type="NCBI Taxonomy" id="32597"/>
    <lineage>
        <taxon>Eukaryota</taxon>
        <taxon>Sar</taxon>
        <taxon>Alveolata</taxon>
        <taxon>Perkinsozoa</taxon>
        <taxon>Perkinsea</taxon>
        <taxon>Perkinsida</taxon>
        <taxon>Perkinsidae</taxon>
        <taxon>Perkinsus</taxon>
    </lineage>
</organism>
<comment type="caution">
    <text evidence="3">The sequence shown here is derived from an EMBL/GenBank/DDBJ whole genome shotgun (WGS) entry which is preliminary data.</text>
</comment>
<evidence type="ECO:0000256" key="1">
    <source>
        <dbReference type="SAM" id="MobiDB-lite"/>
    </source>
</evidence>
<feature type="compositionally biased region" description="Acidic residues" evidence="1">
    <location>
        <begin position="284"/>
        <end position="300"/>
    </location>
</feature>
<dbReference type="Proteomes" id="UP000574390">
    <property type="component" value="Unassembled WGS sequence"/>
</dbReference>
<feature type="region of interest" description="Disordered" evidence="1">
    <location>
        <begin position="573"/>
        <end position="597"/>
    </location>
</feature>
<evidence type="ECO:0000313" key="3">
    <source>
        <dbReference type="EMBL" id="KAF4692722.1"/>
    </source>
</evidence>
<feature type="region of interest" description="Disordered" evidence="1">
    <location>
        <begin position="612"/>
        <end position="634"/>
    </location>
</feature>
<feature type="compositionally biased region" description="Acidic residues" evidence="1">
    <location>
        <begin position="355"/>
        <end position="370"/>
    </location>
</feature>
<dbReference type="EMBL" id="JABANM010036134">
    <property type="protein sequence ID" value="KAF4692722.1"/>
    <property type="molecule type" value="Genomic_DNA"/>
</dbReference>
<name>A0A7J6P9J0_PEROL</name>
<feature type="compositionally biased region" description="Polar residues" evidence="1">
    <location>
        <begin position="105"/>
        <end position="123"/>
    </location>
</feature>
<protein>
    <submittedName>
        <fullName evidence="3">Uncharacterized protein</fullName>
    </submittedName>
</protein>
<feature type="region of interest" description="Disordered" evidence="1">
    <location>
        <begin position="20"/>
        <end position="311"/>
    </location>
</feature>
<evidence type="ECO:0000256" key="2">
    <source>
        <dbReference type="SAM" id="SignalP"/>
    </source>
</evidence>
<feature type="signal peptide" evidence="2">
    <location>
        <begin position="1"/>
        <end position="20"/>
    </location>
</feature>
<gene>
    <name evidence="3" type="ORF">FOZ62_013819</name>
</gene>
<feature type="compositionally biased region" description="Acidic residues" evidence="1">
    <location>
        <begin position="56"/>
        <end position="65"/>
    </location>
</feature>
<feature type="compositionally biased region" description="Acidic residues" evidence="1">
    <location>
        <begin position="241"/>
        <end position="270"/>
    </location>
</feature>
<feature type="region of interest" description="Disordered" evidence="1">
    <location>
        <begin position="334"/>
        <end position="385"/>
    </location>
</feature>
<evidence type="ECO:0000313" key="4">
    <source>
        <dbReference type="Proteomes" id="UP000574390"/>
    </source>
</evidence>
<proteinExistence type="predicted"/>
<keyword evidence="2" id="KW-0732">Signal</keyword>
<feature type="compositionally biased region" description="Acidic residues" evidence="1">
    <location>
        <begin position="132"/>
        <end position="147"/>
    </location>
</feature>
<sequence length="844" mass="90090">MLCSHTPLFVFIAALASSQAATRPGDPLGPAIADIPDMPEIPDLDFGEPQSSAGAEDGEGMDLQDIEAAPQSFGETLPTFSDAADLSSESLGPDQLDQEFPTIDESPSASADHSITSIDAQQESYDDMARDETDDSFTDDPPTDEEAMIASAVDEPDSDTAERDQIPEQEFETPIVDPGSAESSGEEPPHTTSYDGVSEGSEGLTADALPVNPEMPGVSEEAPTPPYSDTADTNDLLAAEAIDDTSDDISSEEEDDTFGQENEAAEDDLEGVDRAPNEEHDVLSDDDIDDTEEPSDEANTGEDYSAEVGCTSAARMDTHSYRNIITVTDLCSQVDSDAGESEEGDVESTSSDGAAADDADQGAAEEDSDAPADVNGGEGDTAEEQPHMPADELLEHCPAVSFEGHPYSKISSILNGGFMIPREQGEGQSFDKIECAGAESRHEPDARYPEVAALCRKPGSEGAFDTWVSLKCFNKEAANTVARKWNTYSDARITAECTTVDFGDHTEEIGELNNDKREIEFAEPSSPALRCHSATSHPTDAGALPVTCDGANIKIQCSSNNAAAFLAAEWDAPVSHPRPSSPPDVAQEEFGQDAASPRREIDVKPHDDSQMVYRGWPAPTPKAPSKAINSGPEDEQERCSQASVLGAGIVEVKEIHKGSITVELPDTTYLQRTGPQLVTYECTGFTLPPRGLAARYTVRQQCRDPASPSASTEDGYNIRVSLICEGEVEVEEAAHVWGDPAPLNNTSIALPTGAVAKDMVVEVVDHNTGHKQYKQLVVNPSESEKGQLKELKLNLRALKRGDKSISSVDTENDEVVIHTGADRLAEKILDTLKRDAGAVHVKST</sequence>
<feature type="chain" id="PRO_5029616559" evidence="2">
    <location>
        <begin position="21"/>
        <end position="844"/>
    </location>
</feature>
<feature type="compositionally biased region" description="Acidic residues" evidence="1">
    <location>
        <begin position="337"/>
        <end position="346"/>
    </location>
</feature>
<feature type="compositionally biased region" description="Basic and acidic residues" evidence="1">
    <location>
        <begin position="271"/>
        <end position="283"/>
    </location>
</feature>